<evidence type="ECO:0000256" key="3">
    <source>
        <dbReference type="ARBA" id="ARBA00022475"/>
    </source>
</evidence>
<dbReference type="SUPFAM" id="SSF50182">
    <property type="entry name" value="Sm-like ribonucleoproteins"/>
    <property type="match status" value="1"/>
</dbReference>
<evidence type="ECO:0000256" key="6">
    <source>
        <dbReference type="ARBA" id="ARBA00023136"/>
    </source>
</evidence>
<accession>A0A5M6ZK88</accession>
<feature type="domain" description="Mechanosensitive ion channel MscS C-terminal" evidence="9">
    <location>
        <begin position="351"/>
        <end position="433"/>
    </location>
</feature>
<gene>
    <name evidence="10" type="ORF">F1654_01735</name>
</gene>
<dbReference type="InterPro" id="IPR010920">
    <property type="entry name" value="LSM_dom_sf"/>
</dbReference>
<keyword evidence="6 7" id="KW-0472">Membrane</keyword>
<name>A0A5M6ZK88_9PROT</name>
<dbReference type="RefSeq" id="WP_150021781.1">
    <property type="nucleotide sequence ID" value="NZ_VWOJ01000001.1"/>
</dbReference>
<dbReference type="Proteomes" id="UP000325122">
    <property type="component" value="Unassembled WGS sequence"/>
</dbReference>
<evidence type="ECO:0000256" key="2">
    <source>
        <dbReference type="ARBA" id="ARBA00008017"/>
    </source>
</evidence>
<feature type="transmembrane region" description="Helical" evidence="7">
    <location>
        <begin position="42"/>
        <end position="62"/>
    </location>
</feature>
<dbReference type="AlphaFoldDB" id="A0A5M6ZK88"/>
<evidence type="ECO:0000313" key="10">
    <source>
        <dbReference type="EMBL" id="KAA5804750.1"/>
    </source>
</evidence>
<dbReference type="InterPro" id="IPR052702">
    <property type="entry name" value="MscS-like_channel"/>
</dbReference>
<dbReference type="InterPro" id="IPR049278">
    <property type="entry name" value="MS_channel_C"/>
</dbReference>
<comment type="similarity">
    <text evidence="2">Belongs to the MscS (TC 1.A.23) family.</text>
</comment>
<feature type="transmembrane region" description="Helical" evidence="7">
    <location>
        <begin position="229"/>
        <end position="248"/>
    </location>
</feature>
<dbReference type="SUPFAM" id="SSF82861">
    <property type="entry name" value="Mechanosensitive channel protein MscS (YggB), transmembrane region"/>
    <property type="match status" value="1"/>
</dbReference>
<organism evidence="10 11">
    <name type="scientific">Alkalicaulis satelles</name>
    <dbReference type="NCBI Taxonomy" id="2609175"/>
    <lineage>
        <taxon>Bacteria</taxon>
        <taxon>Pseudomonadati</taxon>
        <taxon>Pseudomonadota</taxon>
        <taxon>Alphaproteobacteria</taxon>
        <taxon>Maricaulales</taxon>
        <taxon>Maricaulaceae</taxon>
        <taxon>Alkalicaulis</taxon>
    </lineage>
</organism>
<sequence length="452" mass="49092">MTQPQGQPGSAIDDIVPLNELQARLIAAYDWFEQSVLNWDNGVQLALITAAVIPALIFGPRLRALIVQSTSGFLKTGWPRRLINAAAMLMTPLALLAALTLFQVVLAALERPYALVNAATSLMTAWIVIRAVSLVIQSKFWSNIAFYIAWPIAVLDVFGLLVPVIAQMQALAIPLGVADDGSAIQLSLFDIVRTLVYFGVLFWLASLAGRAINTQLDRSEELSPAFKALISKVLGVVLPVTALLIALQMTGFNLATLAIFSGAVGIGVGLGLQKTVANFAAGFTLLADKSIKPGDAIEVDGTFGWVSEMQSRYVSIRTRDGTEMLIPNEHFIANGVINWSRSDRIVRLHAPFGVSYKTRDLRKVQEIALKAAASVARVVPDKEPTCNLMEFGDSSVNFELRFWIADPEAGLSNVRSEVYFALWEALHEEGIEIPFPQIDLHVKETPAVSAPA</sequence>
<dbReference type="InterPro" id="IPR023408">
    <property type="entry name" value="MscS_beta-dom_sf"/>
</dbReference>
<evidence type="ECO:0000259" key="9">
    <source>
        <dbReference type="Pfam" id="PF21082"/>
    </source>
</evidence>
<keyword evidence="4 7" id="KW-0812">Transmembrane</keyword>
<keyword evidence="3" id="KW-1003">Cell membrane</keyword>
<dbReference type="InterPro" id="IPR006685">
    <property type="entry name" value="MscS_channel_2nd"/>
</dbReference>
<dbReference type="Pfam" id="PF00924">
    <property type="entry name" value="MS_channel_2nd"/>
    <property type="match status" value="1"/>
</dbReference>
<evidence type="ECO:0000256" key="7">
    <source>
        <dbReference type="SAM" id="Phobius"/>
    </source>
</evidence>
<dbReference type="Gene3D" id="3.30.70.100">
    <property type="match status" value="1"/>
</dbReference>
<feature type="transmembrane region" description="Helical" evidence="7">
    <location>
        <begin position="112"/>
        <end position="132"/>
    </location>
</feature>
<evidence type="ECO:0000256" key="4">
    <source>
        <dbReference type="ARBA" id="ARBA00022692"/>
    </source>
</evidence>
<dbReference type="EMBL" id="VWOJ01000001">
    <property type="protein sequence ID" value="KAA5804750.1"/>
    <property type="molecule type" value="Genomic_DNA"/>
</dbReference>
<proteinExistence type="inferred from homology"/>
<dbReference type="Gene3D" id="2.30.30.60">
    <property type="match status" value="1"/>
</dbReference>
<reference evidence="10 11" key="1">
    <citation type="submission" date="2019-09" db="EMBL/GenBank/DDBJ databases">
        <authorList>
            <person name="Kevbrin V."/>
            <person name="Grouzdev D.S."/>
        </authorList>
    </citation>
    <scope>NUCLEOTIDE SEQUENCE [LARGE SCALE GENOMIC DNA]</scope>
    <source>
        <strain evidence="10 11">G-192</strain>
    </source>
</reference>
<dbReference type="PANTHER" id="PTHR30347">
    <property type="entry name" value="POTASSIUM CHANNEL RELATED"/>
    <property type="match status" value="1"/>
</dbReference>
<dbReference type="SUPFAM" id="SSF82689">
    <property type="entry name" value="Mechanosensitive channel protein MscS (YggB), C-terminal domain"/>
    <property type="match status" value="1"/>
</dbReference>
<dbReference type="Pfam" id="PF21082">
    <property type="entry name" value="MS_channel_3rd"/>
    <property type="match status" value="1"/>
</dbReference>
<evidence type="ECO:0000256" key="5">
    <source>
        <dbReference type="ARBA" id="ARBA00022989"/>
    </source>
</evidence>
<feature type="transmembrane region" description="Helical" evidence="7">
    <location>
        <begin position="254"/>
        <end position="272"/>
    </location>
</feature>
<dbReference type="Gene3D" id="1.10.287.1260">
    <property type="match status" value="1"/>
</dbReference>
<keyword evidence="5 7" id="KW-1133">Transmembrane helix</keyword>
<comment type="caution">
    <text evidence="10">The sequence shown here is derived from an EMBL/GenBank/DDBJ whole genome shotgun (WGS) entry which is preliminary data.</text>
</comment>
<dbReference type="GO" id="GO:0008381">
    <property type="term" value="F:mechanosensitive monoatomic ion channel activity"/>
    <property type="evidence" value="ECO:0007669"/>
    <property type="project" value="UniProtKB-ARBA"/>
</dbReference>
<comment type="subcellular location">
    <subcellularLocation>
        <location evidence="1">Cell membrane</location>
        <topology evidence="1">Multi-pass membrane protein</topology>
    </subcellularLocation>
</comment>
<dbReference type="InterPro" id="IPR011066">
    <property type="entry name" value="MscS_channel_C_sf"/>
</dbReference>
<dbReference type="GO" id="GO:0005886">
    <property type="term" value="C:plasma membrane"/>
    <property type="evidence" value="ECO:0007669"/>
    <property type="project" value="UniProtKB-SubCell"/>
</dbReference>
<protein>
    <submittedName>
        <fullName evidence="10">Mechanosensitive ion channel</fullName>
    </submittedName>
</protein>
<dbReference type="InterPro" id="IPR011014">
    <property type="entry name" value="MscS_channel_TM-2"/>
</dbReference>
<feature type="transmembrane region" description="Helical" evidence="7">
    <location>
        <begin position="144"/>
        <end position="166"/>
    </location>
</feature>
<evidence type="ECO:0000256" key="1">
    <source>
        <dbReference type="ARBA" id="ARBA00004651"/>
    </source>
</evidence>
<evidence type="ECO:0000259" key="8">
    <source>
        <dbReference type="Pfam" id="PF00924"/>
    </source>
</evidence>
<feature type="transmembrane region" description="Helical" evidence="7">
    <location>
        <begin position="186"/>
        <end position="208"/>
    </location>
</feature>
<feature type="transmembrane region" description="Helical" evidence="7">
    <location>
        <begin position="82"/>
        <end position="106"/>
    </location>
</feature>
<feature type="domain" description="Mechanosensitive ion channel MscS" evidence="8">
    <location>
        <begin position="275"/>
        <end position="341"/>
    </location>
</feature>
<dbReference type="PANTHER" id="PTHR30347:SF1">
    <property type="entry name" value="MECHANOSENSITIVE CHANNEL MSCK"/>
    <property type="match status" value="1"/>
</dbReference>
<keyword evidence="11" id="KW-1185">Reference proteome</keyword>
<evidence type="ECO:0000313" key="11">
    <source>
        <dbReference type="Proteomes" id="UP000325122"/>
    </source>
</evidence>